<comment type="cofactor">
    <cofactor evidence="1 9">
        <name>FAD</name>
        <dbReference type="ChEBI" id="CHEBI:57692"/>
    </cofactor>
</comment>
<protein>
    <recommendedName>
        <fullName evidence="9">Methylenetetrahydrofolate reductase</fullName>
    </recommendedName>
</protein>
<evidence type="ECO:0000256" key="6">
    <source>
        <dbReference type="ARBA" id="ARBA00023002"/>
    </source>
</evidence>
<evidence type="ECO:0000313" key="10">
    <source>
        <dbReference type="EMBL" id="SHF63257.1"/>
    </source>
</evidence>
<comment type="caution">
    <text evidence="10">The sequence shown here is derived from an EMBL/GenBank/DDBJ whole genome shotgun (WGS) entry which is preliminary data.</text>
</comment>
<dbReference type="InterPro" id="IPR003171">
    <property type="entry name" value="Mehydrof_redctse-like"/>
</dbReference>
<comment type="pathway">
    <text evidence="7">Amino-acid biosynthesis; L-methionine biosynthesis via de novo pathway.</text>
</comment>
<evidence type="ECO:0000256" key="1">
    <source>
        <dbReference type="ARBA" id="ARBA00001974"/>
    </source>
</evidence>
<dbReference type="CDD" id="cd00537">
    <property type="entry name" value="MTHFR"/>
    <property type="match status" value="1"/>
</dbReference>
<proteinExistence type="inferred from homology"/>
<evidence type="ECO:0000256" key="4">
    <source>
        <dbReference type="ARBA" id="ARBA00022630"/>
    </source>
</evidence>
<dbReference type="RefSeq" id="WP_025837957.1">
    <property type="nucleotide sequence ID" value="NZ_BAKP01000013.1"/>
</dbReference>
<dbReference type="SUPFAM" id="SSF51730">
    <property type="entry name" value="FAD-linked oxidoreductase"/>
    <property type="match status" value="1"/>
</dbReference>
<dbReference type="GO" id="GO:0009086">
    <property type="term" value="P:methionine biosynthetic process"/>
    <property type="evidence" value="ECO:0007669"/>
    <property type="project" value="TreeGrafter"/>
</dbReference>
<keyword evidence="11" id="KW-1185">Reference proteome</keyword>
<comment type="similarity">
    <text evidence="3 9">Belongs to the methylenetetrahydrofolate reductase family.</text>
</comment>
<keyword evidence="5 9" id="KW-0274">FAD</keyword>
<dbReference type="PANTHER" id="PTHR45754:SF3">
    <property type="entry name" value="METHYLENETETRAHYDROFOLATE REDUCTASE (NADPH)"/>
    <property type="match status" value="1"/>
</dbReference>
<dbReference type="Gene3D" id="3.20.20.220">
    <property type="match status" value="1"/>
</dbReference>
<dbReference type="FunFam" id="3.20.20.220:FF:000015">
    <property type="entry name" value="Methylenetetrahydrofolate reductase"/>
    <property type="match status" value="1"/>
</dbReference>
<dbReference type="GO" id="GO:0035999">
    <property type="term" value="P:tetrahydrofolate interconversion"/>
    <property type="evidence" value="ECO:0007669"/>
    <property type="project" value="TreeGrafter"/>
</dbReference>
<evidence type="ECO:0000313" key="11">
    <source>
        <dbReference type="Proteomes" id="UP000184105"/>
    </source>
</evidence>
<comment type="pathway">
    <text evidence="2 9">One-carbon metabolism; tetrahydrofolate interconversion.</text>
</comment>
<dbReference type="GO" id="GO:0071949">
    <property type="term" value="F:FAD binding"/>
    <property type="evidence" value="ECO:0007669"/>
    <property type="project" value="TreeGrafter"/>
</dbReference>
<dbReference type="Pfam" id="PF02219">
    <property type="entry name" value="MTHFR"/>
    <property type="match status" value="1"/>
</dbReference>
<evidence type="ECO:0000256" key="7">
    <source>
        <dbReference type="ARBA" id="ARBA00034478"/>
    </source>
</evidence>
<keyword evidence="6 9" id="KW-0560">Oxidoreductase</keyword>
<accession>A0AAX2F1N8</accession>
<dbReference type="InterPro" id="IPR029041">
    <property type="entry name" value="FAD-linked_oxidoreductase-like"/>
</dbReference>
<gene>
    <name evidence="10" type="ORF">SAMN05444364_10397</name>
</gene>
<dbReference type="GO" id="GO:0106312">
    <property type="term" value="F:methylenetetrahydrofolate reductase (NADH) activity"/>
    <property type="evidence" value="ECO:0007669"/>
    <property type="project" value="UniProtKB-EC"/>
</dbReference>
<evidence type="ECO:0000256" key="5">
    <source>
        <dbReference type="ARBA" id="ARBA00022827"/>
    </source>
</evidence>
<dbReference type="GO" id="GO:0005829">
    <property type="term" value="C:cytosol"/>
    <property type="evidence" value="ECO:0007669"/>
    <property type="project" value="TreeGrafter"/>
</dbReference>
<evidence type="ECO:0000256" key="8">
    <source>
        <dbReference type="ARBA" id="ARBA00048628"/>
    </source>
</evidence>
<evidence type="ECO:0000256" key="2">
    <source>
        <dbReference type="ARBA" id="ARBA00004777"/>
    </source>
</evidence>
<evidence type="ECO:0000256" key="3">
    <source>
        <dbReference type="ARBA" id="ARBA00006743"/>
    </source>
</evidence>
<dbReference type="PANTHER" id="PTHR45754">
    <property type="entry name" value="METHYLENETETRAHYDROFOLATE REDUCTASE"/>
    <property type="match status" value="1"/>
</dbReference>
<dbReference type="Proteomes" id="UP000184105">
    <property type="component" value="Unassembled WGS sequence"/>
</dbReference>
<reference evidence="10 11" key="1">
    <citation type="submission" date="2016-11" db="EMBL/GenBank/DDBJ databases">
        <authorList>
            <person name="Varghese N."/>
            <person name="Submissions S."/>
        </authorList>
    </citation>
    <scope>NUCLEOTIDE SEQUENCE [LARGE SCALE GENOMIC DNA]</scope>
    <source>
        <strain evidence="10 11">DSM 22613</strain>
    </source>
</reference>
<name>A0AAX2F1N8_9BACT</name>
<dbReference type="AlphaFoldDB" id="A0AAX2F1N8"/>
<sequence length="333" mass="37717">MDNNIANIKHLLNDETGEKHFSFEVLPPLKGNGAASLFRNIDKLKEFNPSFINITTHHSEFVYHEREDGLIERKRIRRRPGTVAIAAAIQQTYGIPVIPHVICSGATKEDIEYELLDLQFLGIENLMLLRGDKAQEDKIFKPSKGGHRHTTGLIKQVNLFNEGVFIDGSTMKHPGKPFVYGVACYPEKHEEAPNLEQDLRHLKKKQDLGATFAVTQLFYDNEKFYNFVDLARKKGITIPIIPGIKPFAKLSQLTVVPKTFHCDIPEELAELALMCKSDEEACLLGIDWAVKQVKDLYAHGFNNVHFYTVSAVNSVHEVMKRLVETGLLQKNNK</sequence>
<comment type="catalytic activity">
    <reaction evidence="8">
        <text>(6S)-5-methyl-5,6,7,8-tetrahydrofolate + NAD(+) = (6R)-5,10-methylene-5,6,7,8-tetrahydrofolate + NADH + H(+)</text>
        <dbReference type="Rhea" id="RHEA:19821"/>
        <dbReference type="ChEBI" id="CHEBI:15378"/>
        <dbReference type="ChEBI" id="CHEBI:15636"/>
        <dbReference type="ChEBI" id="CHEBI:18608"/>
        <dbReference type="ChEBI" id="CHEBI:57540"/>
        <dbReference type="ChEBI" id="CHEBI:57945"/>
        <dbReference type="EC" id="1.5.1.54"/>
    </reaction>
    <physiologicalReaction direction="right-to-left" evidence="8">
        <dbReference type="Rhea" id="RHEA:19823"/>
    </physiologicalReaction>
</comment>
<organism evidence="10 11">
    <name type="scientific">Prevotella scopos JCM 17725</name>
    <dbReference type="NCBI Taxonomy" id="1236518"/>
    <lineage>
        <taxon>Bacteria</taxon>
        <taxon>Pseudomonadati</taxon>
        <taxon>Bacteroidota</taxon>
        <taxon>Bacteroidia</taxon>
        <taxon>Bacteroidales</taxon>
        <taxon>Prevotellaceae</taxon>
        <taxon>Prevotella</taxon>
    </lineage>
</organism>
<keyword evidence="4 9" id="KW-0285">Flavoprotein</keyword>
<evidence type="ECO:0000256" key="9">
    <source>
        <dbReference type="RuleBase" id="RU003862"/>
    </source>
</evidence>
<dbReference type="EMBL" id="FQWA01000003">
    <property type="protein sequence ID" value="SHF63257.1"/>
    <property type="molecule type" value="Genomic_DNA"/>
</dbReference>